<comment type="caution">
    <text evidence="4">The sequence shown here is derived from an EMBL/GenBank/DDBJ whole genome shotgun (WGS) entry which is preliminary data.</text>
</comment>
<proteinExistence type="predicted"/>
<name>A0ABY1P855_9BACT</name>
<sequence length="149" mass="17027">MITLMRTDSSNPDFIALVKLLDAYLAEKDGRDHDFYNQFNKIVNLKNVVVCYENETPIACGAMKEFDENSMEVKRMFTSPEARGKGFASLVLTELEIWAAELDYNKCVLETGKRQVEALALYKKQGYVLIPNYGQYIGMDNSVCFQKKI</sequence>
<evidence type="ECO:0000256" key="2">
    <source>
        <dbReference type="ARBA" id="ARBA00023315"/>
    </source>
</evidence>
<keyword evidence="2" id="KW-0012">Acyltransferase</keyword>
<dbReference type="RefSeq" id="WP_283413783.1">
    <property type="nucleotide sequence ID" value="NZ_FXUA01000006.1"/>
</dbReference>
<gene>
    <name evidence="4" type="ORF">SAMN06265367_10633</name>
</gene>
<dbReference type="InterPro" id="IPR000182">
    <property type="entry name" value="GNAT_dom"/>
</dbReference>
<dbReference type="Gene3D" id="3.40.630.30">
    <property type="match status" value="1"/>
</dbReference>
<dbReference type="EMBL" id="FXUA01000006">
    <property type="protein sequence ID" value="SMP28731.1"/>
    <property type="molecule type" value="Genomic_DNA"/>
</dbReference>
<evidence type="ECO:0000259" key="3">
    <source>
        <dbReference type="PROSITE" id="PS51186"/>
    </source>
</evidence>
<feature type="domain" description="N-acetyltransferase" evidence="3">
    <location>
        <begin position="1"/>
        <end position="149"/>
    </location>
</feature>
<accession>A0ABY1P855</accession>
<dbReference type="PROSITE" id="PS51186">
    <property type="entry name" value="GNAT"/>
    <property type="match status" value="1"/>
</dbReference>
<dbReference type="Proteomes" id="UP001157915">
    <property type="component" value="Unassembled WGS sequence"/>
</dbReference>
<reference evidence="4 5" key="1">
    <citation type="submission" date="2017-05" db="EMBL/GenBank/DDBJ databases">
        <authorList>
            <person name="Varghese N."/>
            <person name="Submissions S."/>
        </authorList>
    </citation>
    <scope>NUCLEOTIDE SEQUENCE [LARGE SCALE GENOMIC DNA]</scope>
    <source>
        <strain evidence="4 5">DSM 15360</strain>
    </source>
</reference>
<dbReference type="PANTHER" id="PTHR43877">
    <property type="entry name" value="AMINOALKYLPHOSPHONATE N-ACETYLTRANSFERASE-RELATED-RELATED"/>
    <property type="match status" value="1"/>
</dbReference>
<dbReference type="PANTHER" id="PTHR43877:SF2">
    <property type="entry name" value="AMINOALKYLPHOSPHONATE N-ACETYLTRANSFERASE-RELATED"/>
    <property type="match status" value="1"/>
</dbReference>
<evidence type="ECO:0000256" key="1">
    <source>
        <dbReference type="ARBA" id="ARBA00022679"/>
    </source>
</evidence>
<dbReference type="CDD" id="cd04301">
    <property type="entry name" value="NAT_SF"/>
    <property type="match status" value="1"/>
</dbReference>
<protein>
    <submittedName>
        <fullName evidence="4">Acetyltransferase (GNAT) family protein</fullName>
    </submittedName>
</protein>
<organism evidence="4 5">
    <name type="scientific">Algoriphagus winogradskyi</name>
    <dbReference type="NCBI Taxonomy" id="237017"/>
    <lineage>
        <taxon>Bacteria</taxon>
        <taxon>Pseudomonadati</taxon>
        <taxon>Bacteroidota</taxon>
        <taxon>Cytophagia</taxon>
        <taxon>Cytophagales</taxon>
        <taxon>Cyclobacteriaceae</taxon>
        <taxon>Algoriphagus</taxon>
    </lineage>
</organism>
<evidence type="ECO:0000313" key="4">
    <source>
        <dbReference type="EMBL" id="SMP28731.1"/>
    </source>
</evidence>
<dbReference type="SUPFAM" id="SSF55729">
    <property type="entry name" value="Acyl-CoA N-acyltransferases (Nat)"/>
    <property type="match status" value="1"/>
</dbReference>
<dbReference type="Pfam" id="PF00583">
    <property type="entry name" value="Acetyltransf_1"/>
    <property type="match status" value="1"/>
</dbReference>
<evidence type="ECO:0000313" key="5">
    <source>
        <dbReference type="Proteomes" id="UP001157915"/>
    </source>
</evidence>
<keyword evidence="5" id="KW-1185">Reference proteome</keyword>
<keyword evidence="1" id="KW-0808">Transferase</keyword>
<dbReference type="InterPro" id="IPR050832">
    <property type="entry name" value="Bact_Acetyltransf"/>
</dbReference>
<dbReference type="InterPro" id="IPR016181">
    <property type="entry name" value="Acyl_CoA_acyltransferase"/>
</dbReference>